<evidence type="ECO:0000313" key="3">
    <source>
        <dbReference type="Proteomes" id="UP000799439"/>
    </source>
</evidence>
<dbReference type="OrthoDB" id="10663807at2759"/>
<feature type="compositionally biased region" description="Basic residues" evidence="1">
    <location>
        <begin position="130"/>
        <end position="139"/>
    </location>
</feature>
<feature type="compositionally biased region" description="Polar residues" evidence="1">
    <location>
        <begin position="140"/>
        <end position="154"/>
    </location>
</feature>
<dbReference type="Proteomes" id="UP000799439">
    <property type="component" value="Unassembled WGS sequence"/>
</dbReference>
<comment type="caution">
    <text evidence="2">The sequence shown here is derived from an EMBL/GenBank/DDBJ whole genome shotgun (WGS) entry which is preliminary data.</text>
</comment>
<sequence length="240" mass="26447">MRGFGVLQRQRSTTFNHSNMGSCMSSPPDLMPTTATSRSYQSTNTTSTLKSSYTASSASSFKEPHRHDLPRQDSHSPRAKPASLPQSPQALSSHPAPSPSIPSFSNHYDTHHAHAITTSTLPRGTTLTKRPAHHGHRSKPSSSDGNSFKGSVPDFSNRTYGHSVTVWSDNTEVPIISGKSVFNRARAADVADTSYVNVQPQPKPKPIPKGESKFEQRMKQRDIWAQKMIHDEQEASLCER</sequence>
<gene>
    <name evidence="2" type="ORF">K461DRAFT_296903</name>
</gene>
<feature type="compositionally biased region" description="Basic and acidic residues" evidence="1">
    <location>
        <begin position="62"/>
        <end position="76"/>
    </location>
</feature>
<feature type="compositionally biased region" description="Low complexity" evidence="1">
    <location>
        <begin position="45"/>
        <end position="60"/>
    </location>
</feature>
<dbReference type="AlphaFoldDB" id="A0A9P4IVV3"/>
<feature type="compositionally biased region" description="Polar residues" evidence="1">
    <location>
        <begin position="33"/>
        <end position="44"/>
    </location>
</feature>
<evidence type="ECO:0000313" key="2">
    <source>
        <dbReference type="EMBL" id="KAF2149435.1"/>
    </source>
</evidence>
<proteinExistence type="predicted"/>
<organism evidence="2 3">
    <name type="scientific">Myriangium duriaei CBS 260.36</name>
    <dbReference type="NCBI Taxonomy" id="1168546"/>
    <lineage>
        <taxon>Eukaryota</taxon>
        <taxon>Fungi</taxon>
        <taxon>Dikarya</taxon>
        <taxon>Ascomycota</taxon>
        <taxon>Pezizomycotina</taxon>
        <taxon>Dothideomycetes</taxon>
        <taxon>Dothideomycetidae</taxon>
        <taxon>Myriangiales</taxon>
        <taxon>Myriangiaceae</taxon>
        <taxon>Myriangium</taxon>
    </lineage>
</organism>
<feature type="compositionally biased region" description="Low complexity" evidence="1">
    <location>
        <begin position="81"/>
        <end position="95"/>
    </location>
</feature>
<feature type="region of interest" description="Disordered" evidence="1">
    <location>
        <begin position="1"/>
        <end position="154"/>
    </location>
</feature>
<name>A0A9P4IVV3_9PEZI</name>
<keyword evidence="3" id="KW-1185">Reference proteome</keyword>
<feature type="compositionally biased region" description="Low complexity" evidence="1">
    <location>
        <begin position="117"/>
        <end position="128"/>
    </location>
</feature>
<accession>A0A9P4IVV3</accession>
<reference evidence="2" key="1">
    <citation type="journal article" date="2020" name="Stud. Mycol.">
        <title>101 Dothideomycetes genomes: a test case for predicting lifestyles and emergence of pathogens.</title>
        <authorList>
            <person name="Haridas S."/>
            <person name="Albert R."/>
            <person name="Binder M."/>
            <person name="Bloem J."/>
            <person name="Labutti K."/>
            <person name="Salamov A."/>
            <person name="Andreopoulos B."/>
            <person name="Baker S."/>
            <person name="Barry K."/>
            <person name="Bills G."/>
            <person name="Bluhm B."/>
            <person name="Cannon C."/>
            <person name="Castanera R."/>
            <person name="Culley D."/>
            <person name="Daum C."/>
            <person name="Ezra D."/>
            <person name="Gonzalez J."/>
            <person name="Henrissat B."/>
            <person name="Kuo A."/>
            <person name="Liang C."/>
            <person name="Lipzen A."/>
            <person name="Lutzoni F."/>
            <person name="Magnuson J."/>
            <person name="Mondo S."/>
            <person name="Nolan M."/>
            <person name="Ohm R."/>
            <person name="Pangilinan J."/>
            <person name="Park H.-J."/>
            <person name="Ramirez L."/>
            <person name="Alfaro M."/>
            <person name="Sun H."/>
            <person name="Tritt A."/>
            <person name="Yoshinaga Y."/>
            <person name="Zwiers L.-H."/>
            <person name="Turgeon B."/>
            <person name="Goodwin S."/>
            <person name="Spatafora J."/>
            <person name="Crous P."/>
            <person name="Grigoriev I."/>
        </authorList>
    </citation>
    <scope>NUCLEOTIDE SEQUENCE</scope>
    <source>
        <strain evidence="2">CBS 260.36</strain>
    </source>
</reference>
<feature type="compositionally biased region" description="Polar residues" evidence="1">
    <location>
        <begin position="9"/>
        <end position="25"/>
    </location>
</feature>
<dbReference type="EMBL" id="ML996091">
    <property type="protein sequence ID" value="KAF2149435.1"/>
    <property type="molecule type" value="Genomic_DNA"/>
</dbReference>
<evidence type="ECO:0000256" key="1">
    <source>
        <dbReference type="SAM" id="MobiDB-lite"/>
    </source>
</evidence>
<protein>
    <submittedName>
        <fullName evidence="2">Uncharacterized protein</fullName>
    </submittedName>
</protein>